<evidence type="ECO:0000256" key="1">
    <source>
        <dbReference type="SAM" id="MobiDB-lite"/>
    </source>
</evidence>
<feature type="compositionally biased region" description="Basic and acidic residues" evidence="1">
    <location>
        <begin position="226"/>
        <end position="241"/>
    </location>
</feature>
<dbReference type="PANTHER" id="PTHR21636:SF2">
    <property type="entry name" value="PROTEIN DOK-7"/>
    <property type="match status" value="1"/>
</dbReference>
<reference evidence="4" key="2">
    <citation type="submission" date="2025-08" db="UniProtKB">
        <authorList>
            <consortium name="Ensembl"/>
        </authorList>
    </citation>
    <scope>IDENTIFICATION</scope>
</reference>
<dbReference type="PROSITE" id="PS51064">
    <property type="entry name" value="IRS_PTB"/>
    <property type="match status" value="1"/>
</dbReference>
<feature type="compositionally biased region" description="Low complexity" evidence="1">
    <location>
        <begin position="266"/>
        <end position="279"/>
    </location>
</feature>
<dbReference type="SMART" id="SM01244">
    <property type="entry name" value="IRS"/>
    <property type="match status" value="1"/>
</dbReference>
<feature type="region of interest" description="Disordered" evidence="1">
    <location>
        <begin position="210"/>
        <end position="279"/>
    </location>
</feature>
<name>A0A3P8UNA1_CYNSE</name>
<reference evidence="4" key="3">
    <citation type="submission" date="2025-09" db="UniProtKB">
        <authorList>
            <consortium name="Ensembl"/>
        </authorList>
    </citation>
    <scope>IDENTIFICATION</scope>
</reference>
<evidence type="ECO:0000259" key="2">
    <source>
        <dbReference type="PROSITE" id="PS50003"/>
    </source>
</evidence>
<dbReference type="InterPro" id="IPR037748">
    <property type="entry name" value="Dok-7_PTB"/>
</dbReference>
<dbReference type="InterPro" id="IPR001849">
    <property type="entry name" value="PH_domain"/>
</dbReference>
<protein>
    <submittedName>
        <fullName evidence="4">Docking protein 7</fullName>
    </submittedName>
</protein>
<organism evidence="4 5">
    <name type="scientific">Cynoglossus semilaevis</name>
    <name type="common">Tongue sole</name>
    <dbReference type="NCBI Taxonomy" id="244447"/>
    <lineage>
        <taxon>Eukaryota</taxon>
        <taxon>Metazoa</taxon>
        <taxon>Chordata</taxon>
        <taxon>Craniata</taxon>
        <taxon>Vertebrata</taxon>
        <taxon>Euteleostomi</taxon>
        <taxon>Actinopterygii</taxon>
        <taxon>Neopterygii</taxon>
        <taxon>Teleostei</taxon>
        <taxon>Neoteleostei</taxon>
        <taxon>Acanthomorphata</taxon>
        <taxon>Carangaria</taxon>
        <taxon>Pleuronectiformes</taxon>
        <taxon>Pleuronectoidei</taxon>
        <taxon>Cynoglossidae</taxon>
        <taxon>Cynoglossinae</taxon>
        <taxon>Cynoglossus</taxon>
    </lineage>
</organism>
<feature type="region of interest" description="Disordered" evidence="1">
    <location>
        <begin position="314"/>
        <end position="348"/>
    </location>
</feature>
<dbReference type="InterPro" id="IPR011993">
    <property type="entry name" value="PH-like_dom_sf"/>
</dbReference>
<dbReference type="PROSITE" id="PS50003">
    <property type="entry name" value="PH_DOMAIN"/>
    <property type="match status" value="1"/>
</dbReference>
<feature type="compositionally biased region" description="Polar residues" evidence="1">
    <location>
        <begin position="245"/>
        <end position="256"/>
    </location>
</feature>
<reference evidence="4 5" key="1">
    <citation type="journal article" date="2014" name="Nat. Genet.">
        <title>Whole-genome sequence of a flatfish provides insights into ZW sex chromosome evolution and adaptation to a benthic lifestyle.</title>
        <authorList>
            <person name="Chen S."/>
            <person name="Zhang G."/>
            <person name="Shao C."/>
            <person name="Huang Q."/>
            <person name="Liu G."/>
            <person name="Zhang P."/>
            <person name="Song W."/>
            <person name="An N."/>
            <person name="Chalopin D."/>
            <person name="Volff J.N."/>
            <person name="Hong Y."/>
            <person name="Li Q."/>
            <person name="Sha Z."/>
            <person name="Zhou H."/>
            <person name="Xie M."/>
            <person name="Yu Q."/>
            <person name="Liu Y."/>
            <person name="Xiang H."/>
            <person name="Wang N."/>
            <person name="Wu K."/>
            <person name="Yang C."/>
            <person name="Zhou Q."/>
            <person name="Liao X."/>
            <person name="Yang L."/>
            <person name="Hu Q."/>
            <person name="Zhang J."/>
            <person name="Meng L."/>
            <person name="Jin L."/>
            <person name="Tian Y."/>
            <person name="Lian J."/>
            <person name="Yang J."/>
            <person name="Miao G."/>
            <person name="Liu S."/>
            <person name="Liang Z."/>
            <person name="Yan F."/>
            <person name="Li Y."/>
            <person name="Sun B."/>
            <person name="Zhang H."/>
            <person name="Zhang J."/>
            <person name="Zhu Y."/>
            <person name="Du M."/>
            <person name="Zhao Y."/>
            <person name="Schartl M."/>
            <person name="Tang Q."/>
            <person name="Wang J."/>
        </authorList>
    </citation>
    <scope>NUCLEOTIDE SEQUENCE</scope>
</reference>
<dbReference type="CDD" id="cd13165">
    <property type="entry name" value="PTB_DOK7"/>
    <property type="match status" value="1"/>
</dbReference>
<feature type="compositionally biased region" description="Polar residues" evidence="1">
    <location>
        <begin position="338"/>
        <end position="348"/>
    </location>
</feature>
<dbReference type="InterPro" id="IPR002404">
    <property type="entry name" value="IRS_PTB"/>
</dbReference>
<dbReference type="Ensembl" id="ENSCSET00000003896.1">
    <property type="protein sequence ID" value="ENSCSEP00000003847.1"/>
    <property type="gene ID" value="ENSCSEG00000002509.1"/>
</dbReference>
<evidence type="ECO:0000313" key="5">
    <source>
        <dbReference type="Proteomes" id="UP000265120"/>
    </source>
</evidence>
<dbReference type="AlphaFoldDB" id="A0A3P8UNA1"/>
<dbReference type="GO" id="GO:0019901">
    <property type="term" value="F:protein kinase binding"/>
    <property type="evidence" value="ECO:0007669"/>
    <property type="project" value="InterPro"/>
</dbReference>
<sequence>MTDSIVVEGYARLRDGKKWKTRWLVLRKPSPVADCLTLLVFKDKSDKAQGNKEKASVTLEEICGLEAGQWHEGVACSLIILCLNQAALLGFDSRETLQAWDIRLRYSLGEVHRFSVGVLPGTKLESGPATLHLCNNLLALARDNPPVIIAHWSLPDLRRYGPVPNGFVFEGGTRCGYWAGVFLLASAESEQISFLFDCIVRGISPTRGPFGLRPVLPDPSSSQTNTEEKLNHETQELEKRLSMLSHRSSTASSTYCPSAGGDDRSISGSSDTSDTSHSDCSIGSRLAIWTEPTSAPAETFSHVPAKVTAQSVEKLSVSQAAGSRPATKPPRHLHEIGRQSSSDSGIATCSHSSYSGSFSSYTGSLDINSGEEFGSVFSLPPHLAHGLSPCSCQTVSGHEYQVPSSLRYLYDSSQSVLPEGRVDMESEPSTRTADAVALLDLTVELKVDESSVTTCEARETELISEHSVGLSEDSKNNEALSSSGRPDSCHIYNSVTSASKTIVAICSVCGGVRGAPCVPASGSLTAATIDRKPNSKEERCRTDPAYEIMEHRSAERSSEVEDRSKYALMGSCGQQRFLQETEGATFVFPAEAPPPERLCGDGVTYVNIPVSPTSKKQVNYMELELQEMGPGSRGSMTAPTVQRKSFTRYAQIDITATETAHKVGTQHALGRQEGLHTLELRRKGALGSKPFL</sequence>
<dbReference type="GeneTree" id="ENSGT00390000015386"/>
<dbReference type="Gene3D" id="2.30.29.30">
    <property type="entry name" value="Pleckstrin-homology domain (PH domain)/Phosphotyrosine-binding domain (PTB)"/>
    <property type="match status" value="2"/>
</dbReference>
<evidence type="ECO:0000259" key="3">
    <source>
        <dbReference type="PROSITE" id="PS51064"/>
    </source>
</evidence>
<keyword evidence="5" id="KW-1185">Reference proteome</keyword>
<dbReference type="Proteomes" id="UP000265120">
    <property type="component" value="Chromosome 1"/>
</dbReference>
<dbReference type="OMA" id="QPVINCE"/>
<feature type="domain" description="IRS-type PTB" evidence="3">
    <location>
        <begin position="105"/>
        <end position="210"/>
    </location>
</feature>
<dbReference type="PANTHER" id="PTHR21636">
    <property type="entry name" value="PROTEIN DOK-7"/>
    <property type="match status" value="1"/>
</dbReference>
<accession>A0A3P8UNA1</accession>
<feature type="compositionally biased region" description="Polar residues" evidence="1">
    <location>
        <begin position="477"/>
        <end position="486"/>
    </location>
</feature>
<proteinExistence type="predicted"/>
<feature type="domain" description="PH" evidence="2">
    <location>
        <begin position="4"/>
        <end position="109"/>
    </location>
</feature>
<feature type="region of interest" description="Disordered" evidence="1">
    <location>
        <begin position="463"/>
        <end position="486"/>
    </location>
</feature>
<dbReference type="Pfam" id="PF02174">
    <property type="entry name" value="IRS"/>
    <property type="match status" value="1"/>
</dbReference>
<evidence type="ECO:0000313" key="4">
    <source>
        <dbReference type="Ensembl" id="ENSCSEP00000003847.1"/>
    </source>
</evidence>
<dbReference type="GO" id="GO:0007528">
    <property type="term" value="P:neuromuscular junction development"/>
    <property type="evidence" value="ECO:0007669"/>
    <property type="project" value="TreeGrafter"/>
</dbReference>
<dbReference type="SUPFAM" id="SSF50729">
    <property type="entry name" value="PH domain-like"/>
    <property type="match status" value="2"/>
</dbReference>
<dbReference type="InterPro" id="IPR037746">
    <property type="entry name" value="Dok-7"/>
</dbReference>